<dbReference type="Proteomes" id="UP001183176">
    <property type="component" value="Unassembled WGS sequence"/>
</dbReference>
<dbReference type="Pfam" id="PF00005">
    <property type="entry name" value="ABC_tran"/>
    <property type="match status" value="2"/>
</dbReference>
<name>A0ABU2JEQ4_9ACTN</name>
<protein>
    <submittedName>
        <fullName evidence="6">Sugar ABC transporter ATP-binding protein</fullName>
    </submittedName>
</protein>
<dbReference type="InterPro" id="IPR027417">
    <property type="entry name" value="P-loop_NTPase"/>
</dbReference>
<organism evidence="6 7">
    <name type="scientific">Jatrophihabitans lederbergiae</name>
    <dbReference type="NCBI Taxonomy" id="3075547"/>
    <lineage>
        <taxon>Bacteria</taxon>
        <taxon>Bacillati</taxon>
        <taxon>Actinomycetota</taxon>
        <taxon>Actinomycetes</taxon>
        <taxon>Jatrophihabitantales</taxon>
        <taxon>Jatrophihabitantaceae</taxon>
        <taxon>Jatrophihabitans</taxon>
    </lineage>
</organism>
<keyword evidence="7" id="KW-1185">Reference proteome</keyword>
<evidence type="ECO:0000256" key="2">
    <source>
        <dbReference type="ARBA" id="ARBA00022737"/>
    </source>
</evidence>
<evidence type="ECO:0000259" key="5">
    <source>
        <dbReference type="PROSITE" id="PS50893"/>
    </source>
</evidence>
<dbReference type="InterPro" id="IPR003593">
    <property type="entry name" value="AAA+_ATPase"/>
</dbReference>
<proteinExistence type="predicted"/>
<dbReference type="RefSeq" id="WP_311424373.1">
    <property type="nucleotide sequence ID" value="NZ_JAVREH010000031.1"/>
</dbReference>
<keyword evidence="4 6" id="KW-0067">ATP-binding</keyword>
<comment type="caution">
    <text evidence="6">The sequence shown here is derived from an EMBL/GenBank/DDBJ whole genome shotgun (WGS) entry which is preliminary data.</text>
</comment>
<reference evidence="7" key="1">
    <citation type="submission" date="2023-07" db="EMBL/GenBank/DDBJ databases">
        <title>30 novel species of actinomycetes from the DSMZ collection.</title>
        <authorList>
            <person name="Nouioui I."/>
        </authorList>
    </citation>
    <scope>NUCLEOTIDE SEQUENCE [LARGE SCALE GENOMIC DNA]</scope>
    <source>
        <strain evidence="7">DSM 44399</strain>
    </source>
</reference>
<keyword evidence="2" id="KW-0677">Repeat</keyword>
<evidence type="ECO:0000313" key="6">
    <source>
        <dbReference type="EMBL" id="MDT0263226.1"/>
    </source>
</evidence>
<accession>A0ABU2JEQ4</accession>
<dbReference type="CDD" id="cd03216">
    <property type="entry name" value="ABC_Carb_Monos_I"/>
    <property type="match status" value="1"/>
</dbReference>
<dbReference type="PANTHER" id="PTHR43790:SF9">
    <property type="entry name" value="GALACTOFURANOSE TRANSPORTER ATP-BINDING PROTEIN YTFR"/>
    <property type="match status" value="1"/>
</dbReference>
<dbReference type="GO" id="GO:0005524">
    <property type="term" value="F:ATP binding"/>
    <property type="evidence" value="ECO:0007669"/>
    <property type="project" value="UniProtKB-KW"/>
</dbReference>
<feature type="domain" description="ABC transporter" evidence="5">
    <location>
        <begin position="14"/>
        <end position="249"/>
    </location>
</feature>
<dbReference type="SUPFAM" id="SSF52540">
    <property type="entry name" value="P-loop containing nucleoside triphosphate hydrolases"/>
    <property type="match status" value="2"/>
</dbReference>
<dbReference type="Gene3D" id="3.40.50.300">
    <property type="entry name" value="P-loop containing nucleotide triphosphate hydrolases"/>
    <property type="match status" value="2"/>
</dbReference>
<dbReference type="PROSITE" id="PS50893">
    <property type="entry name" value="ABC_TRANSPORTER_2"/>
    <property type="match status" value="2"/>
</dbReference>
<gene>
    <name evidence="6" type="ORF">RM423_17710</name>
</gene>
<dbReference type="PROSITE" id="PS00211">
    <property type="entry name" value="ABC_TRANSPORTER_1"/>
    <property type="match status" value="1"/>
</dbReference>
<keyword evidence="1" id="KW-0813">Transport</keyword>
<evidence type="ECO:0000256" key="3">
    <source>
        <dbReference type="ARBA" id="ARBA00022741"/>
    </source>
</evidence>
<dbReference type="CDD" id="cd03215">
    <property type="entry name" value="ABC_Carb_Monos_II"/>
    <property type="match status" value="1"/>
</dbReference>
<evidence type="ECO:0000256" key="1">
    <source>
        <dbReference type="ARBA" id="ARBA00022448"/>
    </source>
</evidence>
<dbReference type="EMBL" id="JAVREH010000031">
    <property type="protein sequence ID" value="MDT0263226.1"/>
    <property type="molecule type" value="Genomic_DNA"/>
</dbReference>
<dbReference type="InterPro" id="IPR017871">
    <property type="entry name" value="ABC_transporter-like_CS"/>
</dbReference>
<dbReference type="InterPro" id="IPR003439">
    <property type="entry name" value="ABC_transporter-like_ATP-bd"/>
</dbReference>
<evidence type="ECO:0000256" key="4">
    <source>
        <dbReference type="ARBA" id="ARBA00022840"/>
    </source>
</evidence>
<dbReference type="InterPro" id="IPR050107">
    <property type="entry name" value="ABC_carbohydrate_import_ATPase"/>
</dbReference>
<feature type="domain" description="ABC transporter" evidence="5">
    <location>
        <begin position="260"/>
        <end position="502"/>
    </location>
</feature>
<dbReference type="SMART" id="SM00382">
    <property type="entry name" value="AAA"/>
    <property type="match status" value="2"/>
</dbReference>
<dbReference type="PANTHER" id="PTHR43790">
    <property type="entry name" value="CARBOHYDRATE TRANSPORT ATP-BINDING PROTEIN MG119-RELATED"/>
    <property type="match status" value="1"/>
</dbReference>
<evidence type="ECO:0000313" key="7">
    <source>
        <dbReference type="Proteomes" id="UP001183176"/>
    </source>
</evidence>
<keyword evidence="3" id="KW-0547">Nucleotide-binding</keyword>
<sequence>MNDANLAEATERALVCHDLVKSYAGVQVLKSVSFAVPAGDVVGLVGENGAGKSTVSSIIAGVVRLDSGTMTLDGEDYLPHSPAAALARGVALIHQEIKMVPALSVAENMFLGRLPMRAGRLATERMHEQAAEALGVLGVSIDPRRSVAGLSMAAQQSIEIAKAILREPRYLIFDEPSASLTSHETDRVLHQIGVLRSRGVGVIYISHRLSEITAVAQRIVCLRDGQLVRTWSSADVDQHEIVKAMVGRDFTFAHQAPRAAQGDVVLEVRDLARKRAFHGISFSVARGEILGLAGLVGAGRTEVVRAIAGADRADHGQILVEGRPLKASTPRTAIRAGIVMVPEDRKGQGLNLGRSCAENIVAPWERTMRRGGLVTRRWLNRLVEKSRDDYDIRGSLDQPVVRLSGGNQQKVLLAKWLVKQPKVLILDEPTRGVDVGAKMAIYQIIRDCAARGVAVIVVSSELEEVLGLSHRVLVMSGGSQRAILPRGEADSETVMRMAVPQISA</sequence>